<sequence>MRPIIYMIGMAETRAPASPEPSAQAEYITKQSTNRVARKCVIGRHTAPFSVVERLPRPLDASIPGARRVGCGLRNEVAFGSTRAGVSVTRSRAAVMRVANARKVGVEAVAVILESSICRKRGGREPSQIRVFNGGRDKEWLLTPGEEYVCVERMCLGDVPANGHFHSARVRVMAACSRINGASPTDRTERCKHARCLAFPGAPTSMLPPCSGILLDATTHSSSLSLSSAMRRLFRALKVRPLPPLTVPALMRLPGPACIEALELPEARNIKLVGGSDESVGFVGGFPPGGGHVKTCAQREGAARGQAGGAADAVVGHACVLLPMQRDERGSMGRMNTPPSLSTRGGCRVARRRTGLSRRSVEAYARQRTAPGRAASPAANCLASAVTPPTRYGTALRKHGAYAREVAEDHDAARVSELPHRGVGALRTDGHSELMHDDVAERGAPMREHCVEMRVEGAERGSVRRRQQHIRLYLAAAMQHAPGAGSPPALAVCEEEKMKI</sequence>
<evidence type="ECO:0000313" key="1">
    <source>
        <dbReference type="EMBL" id="KAJ7080432.1"/>
    </source>
</evidence>
<reference evidence="1" key="1">
    <citation type="submission" date="2023-03" db="EMBL/GenBank/DDBJ databases">
        <title>Massive genome expansion in bonnet fungi (Mycena s.s.) driven by repeated elements and novel gene families across ecological guilds.</title>
        <authorList>
            <consortium name="Lawrence Berkeley National Laboratory"/>
            <person name="Harder C.B."/>
            <person name="Miyauchi S."/>
            <person name="Viragh M."/>
            <person name="Kuo A."/>
            <person name="Thoen E."/>
            <person name="Andreopoulos B."/>
            <person name="Lu D."/>
            <person name="Skrede I."/>
            <person name="Drula E."/>
            <person name="Henrissat B."/>
            <person name="Morin E."/>
            <person name="Kohler A."/>
            <person name="Barry K."/>
            <person name="LaButti K."/>
            <person name="Morin E."/>
            <person name="Salamov A."/>
            <person name="Lipzen A."/>
            <person name="Mereny Z."/>
            <person name="Hegedus B."/>
            <person name="Baldrian P."/>
            <person name="Stursova M."/>
            <person name="Weitz H."/>
            <person name="Taylor A."/>
            <person name="Grigoriev I.V."/>
            <person name="Nagy L.G."/>
            <person name="Martin F."/>
            <person name="Kauserud H."/>
        </authorList>
    </citation>
    <scope>NUCLEOTIDE SEQUENCE</scope>
    <source>
        <strain evidence="1">CBHHK173m</strain>
    </source>
</reference>
<organism evidence="1 2">
    <name type="scientific">Mycena belliarum</name>
    <dbReference type="NCBI Taxonomy" id="1033014"/>
    <lineage>
        <taxon>Eukaryota</taxon>
        <taxon>Fungi</taxon>
        <taxon>Dikarya</taxon>
        <taxon>Basidiomycota</taxon>
        <taxon>Agaricomycotina</taxon>
        <taxon>Agaricomycetes</taxon>
        <taxon>Agaricomycetidae</taxon>
        <taxon>Agaricales</taxon>
        <taxon>Marasmiineae</taxon>
        <taxon>Mycenaceae</taxon>
        <taxon>Mycena</taxon>
    </lineage>
</organism>
<dbReference type="Proteomes" id="UP001222325">
    <property type="component" value="Unassembled WGS sequence"/>
</dbReference>
<gene>
    <name evidence="1" type="ORF">B0H15DRAFT_804126</name>
</gene>
<comment type="caution">
    <text evidence="1">The sequence shown here is derived from an EMBL/GenBank/DDBJ whole genome shotgun (WGS) entry which is preliminary data.</text>
</comment>
<evidence type="ECO:0000313" key="2">
    <source>
        <dbReference type="Proteomes" id="UP001222325"/>
    </source>
</evidence>
<protein>
    <submittedName>
        <fullName evidence="1">Uncharacterized protein</fullName>
    </submittedName>
</protein>
<name>A0AAD6XQC4_9AGAR</name>
<dbReference type="AlphaFoldDB" id="A0AAD6XQC4"/>
<accession>A0AAD6XQC4</accession>
<keyword evidence="2" id="KW-1185">Reference proteome</keyword>
<dbReference type="EMBL" id="JARJCN010000055">
    <property type="protein sequence ID" value="KAJ7080432.1"/>
    <property type="molecule type" value="Genomic_DNA"/>
</dbReference>
<proteinExistence type="predicted"/>